<organism evidence="2 3">
    <name type="scientific">Coccidioides immitis (strain RS)</name>
    <name type="common">Valley fever fungus</name>
    <dbReference type="NCBI Taxonomy" id="246410"/>
    <lineage>
        <taxon>Eukaryota</taxon>
        <taxon>Fungi</taxon>
        <taxon>Dikarya</taxon>
        <taxon>Ascomycota</taxon>
        <taxon>Pezizomycotina</taxon>
        <taxon>Eurotiomycetes</taxon>
        <taxon>Eurotiomycetidae</taxon>
        <taxon>Onygenales</taxon>
        <taxon>Onygenaceae</taxon>
        <taxon>Coccidioides</taxon>
    </lineage>
</organism>
<dbReference type="PANTHER" id="PTHR36452">
    <property type="entry name" value="CHROMOSOME 12, WHOLE GENOME SHOTGUN SEQUENCE"/>
    <property type="match status" value="1"/>
</dbReference>
<protein>
    <submittedName>
        <fullName evidence="2">TIGR02453 family protein</fullName>
    </submittedName>
</protein>
<reference evidence="3" key="1">
    <citation type="journal article" date="2009" name="Genome Res.">
        <title>Comparative genomic analyses of the human fungal pathogens Coccidioides and their relatives.</title>
        <authorList>
            <person name="Sharpton T.J."/>
            <person name="Stajich J.E."/>
            <person name="Rounsley S.D."/>
            <person name="Gardner M.J."/>
            <person name="Wortman J.R."/>
            <person name="Jordar V.S."/>
            <person name="Maiti R."/>
            <person name="Kodira C.D."/>
            <person name="Neafsey D.E."/>
            <person name="Zeng Q."/>
            <person name="Hung C.-Y."/>
            <person name="McMahan C."/>
            <person name="Muszewska A."/>
            <person name="Grynberg M."/>
            <person name="Mandel M.A."/>
            <person name="Kellner E.M."/>
            <person name="Barker B.M."/>
            <person name="Galgiani J.N."/>
            <person name="Orbach M.J."/>
            <person name="Kirkland T.N."/>
            <person name="Cole G.T."/>
            <person name="Henn M.R."/>
            <person name="Birren B.W."/>
            <person name="Taylor J.W."/>
        </authorList>
    </citation>
    <scope>NUCLEOTIDE SEQUENCE [LARGE SCALE GENOMIC DNA]</scope>
    <source>
        <strain evidence="3">RS</strain>
    </source>
</reference>
<evidence type="ECO:0000313" key="3">
    <source>
        <dbReference type="Proteomes" id="UP000001261"/>
    </source>
</evidence>
<dbReference type="GeneID" id="4562060"/>
<dbReference type="KEGG" id="cim:CIMG_05858"/>
<dbReference type="Proteomes" id="UP000001261">
    <property type="component" value="Unassembled WGS sequence"/>
</dbReference>
<dbReference type="STRING" id="246410.J3K6X9"/>
<dbReference type="RefSeq" id="XP_001241962.1">
    <property type="nucleotide sequence ID" value="XM_001241961.2"/>
</dbReference>
<dbReference type="OrthoDB" id="2537769at2759"/>
<evidence type="ECO:0000313" key="2">
    <source>
        <dbReference type="EMBL" id="EAS30379.3"/>
    </source>
</evidence>
<dbReference type="EMBL" id="GG704912">
    <property type="protein sequence ID" value="EAS30379.3"/>
    <property type="molecule type" value="Genomic_DNA"/>
</dbReference>
<name>J3K6X9_COCIM</name>
<gene>
    <name evidence="2" type="ORF">CIMG_05858</name>
</gene>
<dbReference type="InParanoid" id="J3K6X9"/>
<dbReference type="AlphaFoldDB" id="J3K6X9"/>
<dbReference type="OMA" id="SEAEYCP"/>
<dbReference type="NCBIfam" id="TIGR02453">
    <property type="entry name" value="TIGR02453 family protein"/>
    <property type="match status" value="1"/>
</dbReference>
<accession>J3K6X9</accession>
<feature type="region of interest" description="Disordered" evidence="1">
    <location>
        <begin position="410"/>
        <end position="429"/>
    </location>
</feature>
<feature type="compositionally biased region" description="Basic residues" evidence="1">
    <location>
        <begin position="105"/>
        <end position="121"/>
    </location>
</feature>
<dbReference type="Pfam" id="PF09365">
    <property type="entry name" value="DUF2461"/>
    <property type="match status" value="1"/>
</dbReference>
<dbReference type="VEuPathDB" id="FungiDB:CIMG_05858"/>
<evidence type="ECO:0000256" key="1">
    <source>
        <dbReference type="SAM" id="MobiDB-lite"/>
    </source>
</evidence>
<feature type="compositionally biased region" description="Acidic residues" evidence="1">
    <location>
        <begin position="410"/>
        <end position="423"/>
    </location>
</feature>
<reference evidence="3" key="2">
    <citation type="journal article" date="2010" name="Genome Res.">
        <title>Population genomic sequencing of Coccidioides fungi reveals recent hybridization and transposon control.</title>
        <authorList>
            <person name="Neafsey D.E."/>
            <person name="Barker B.M."/>
            <person name="Sharpton T.J."/>
            <person name="Stajich J.E."/>
            <person name="Park D.J."/>
            <person name="Whiston E."/>
            <person name="Hung C.-Y."/>
            <person name="McMahan C."/>
            <person name="White J."/>
            <person name="Sykes S."/>
            <person name="Heiman D."/>
            <person name="Young S."/>
            <person name="Zeng Q."/>
            <person name="Abouelleil A."/>
            <person name="Aftuck L."/>
            <person name="Bessette D."/>
            <person name="Brown A."/>
            <person name="FitzGerald M."/>
            <person name="Lui A."/>
            <person name="Macdonald J.P."/>
            <person name="Priest M."/>
            <person name="Orbach M.J."/>
            <person name="Galgiani J.N."/>
            <person name="Kirkland T.N."/>
            <person name="Cole G.T."/>
            <person name="Birren B.W."/>
            <person name="Henn M.R."/>
            <person name="Taylor J.W."/>
            <person name="Rounsley S.D."/>
        </authorList>
    </citation>
    <scope>GENOME REANNOTATION</scope>
    <source>
        <strain evidence="3">RS</strain>
    </source>
</reference>
<dbReference type="InterPro" id="IPR012808">
    <property type="entry name" value="CHP02453"/>
</dbReference>
<sequence length="429" mass="48446">MPRAARRRTAPNASAKRQKNRRADASPDAQRPGKRQKTAASLPQEDGTLKSTPKRSKYFLPADAESSEAEYCPTPISSPPLSPDSTNADPWVPDTDEESDDNGRKRSGAARKGKQKSKRISQGKGGREPEQTRASKLTDLWREGVRTGLGPGKEVYIELPQARDPGSTPYEDHTIHPNTLLFLEDLKANNDRDWLKKHDSDYRTSQKDWEAFVEKLTEKIIEKDSTIPELPVKDVVFRIYRDVRFTNDPTPYKPHFSAAWSRTGRKGPYAAYYVHLEPGKCFVGSGLWMPEAARLALLRQDIDGRSERIKRVLGHSDIRREIFDDIPDEEKKVVKAFISQNQETALKTKPKGYSSENKNIELLRLRSFTLNKQLRDEDLLGPEALDRIASIIGIMVPFVTYLNSVVMPDLDENEQNDDDEEPDGGSTSS</sequence>
<keyword evidence="3" id="KW-1185">Reference proteome</keyword>
<feature type="region of interest" description="Disordered" evidence="1">
    <location>
        <begin position="1"/>
        <end position="137"/>
    </location>
</feature>
<proteinExistence type="predicted"/>
<dbReference type="PANTHER" id="PTHR36452:SF1">
    <property type="entry name" value="DUF2461 DOMAIN-CONTAINING PROTEIN"/>
    <property type="match status" value="1"/>
</dbReference>